<name>A0A6G1PYG9_CHAAH</name>
<feature type="chain" id="PRO_5026061652" evidence="1">
    <location>
        <begin position="20"/>
        <end position="325"/>
    </location>
</feature>
<reference evidence="2 3" key="1">
    <citation type="submission" date="2019-02" db="EMBL/GenBank/DDBJ databases">
        <title>Opniocepnalus argus genome.</title>
        <authorList>
            <person name="Zhou C."/>
            <person name="Xiao S."/>
        </authorList>
    </citation>
    <scope>NUCLEOTIDE SEQUENCE [LARGE SCALE GENOMIC DNA]</scope>
    <source>
        <strain evidence="2">OARG1902GOOAL</strain>
        <tissue evidence="2">Muscle</tissue>
    </source>
</reference>
<reference evidence="3" key="2">
    <citation type="submission" date="2019-02" db="EMBL/GenBank/DDBJ databases">
        <title>Opniocepnalus argus Var Kimnra genome.</title>
        <authorList>
            <person name="Zhou C."/>
            <person name="Xiao S."/>
        </authorList>
    </citation>
    <scope>NUCLEOTIDE SEQUENCE [LARGE SCALE GENOMIC DNA]</scope>
</reference>
<gene>
    <name evidence="2" type="ORF">EXN66_Car011056</name>
</gene>
<dbReference type="SUPFAM" id="SSF56973">
    <property type="entry name" value="Aerolisin/ETX pore-forming domain"/>
    <property type="match status" value="1"/>
</dbReference>
<dbReference type="AlphaFoldDB" id="A0A6G1PYG9"/>
<dbReference type="Proteomes" id="UP000503349">
    <property type="component" value="Chromosome 11"/>
</dbReference>
<accession>A0A6G1PYG9</accession>
<evidence type="ECO:0000256" key="1">
    <source>
        <dbReference type="SAM" id="SignalP"/>
    </source>
</evidence>
<keyword evidence="1" id="KW-0732">Signal</keyword>
<evidence type="ECO:0000313" key="2">
    <source>
        <dbReference type="EMBL" id="KAF3695380.1"/>
    </source>
</evidence>
<dbReference type="PANTHER" id="PTHR31649">
    <property type="entry name" value="AGAP009604-PA"/>
    <property type="match status" value="1"/>
</dbReference>
<dbReference type="EMBL" id="CM015722">
    <property type="protein sequence ID" value="KAF3695380.1"/>
    <property type="molecule type" value="Genomic_DNA"/>
</dbReference>
<proteinExistence type="predicted"/>
<organism evidence="2 3">
    <name type="scientific">Channa argus</name>
    <name type="common">Northern snakehead</name>
    <name type="synonym">Ophicephalus argus</name>
    <dbReference type="NCBI Taxonomy" id="215402"/>
    <lineage>
        <taxon>Eukaryota</taxon>
        <taxon>Metazoa</taxon>
        <taxon>Chordata</taxon>
        <taxon>Craniata</taxon>
        <taxon>Vertebrata</taxon>
        <taxon>Euteleostomi</taxon>
        <taxon>Actinopterygii</taxon>
        <taxon>Neopterygii</taxon>
        <taxon>Teleostei</taxon>
        <taxon>Neoteleostei</taxon>
        <taxon>Acanthomorphata</taxon>
        <taxon>Anabantaria</taxon>
        <taxon>Anabantiformes</taxon>
        <taxon>Channoidei</taxon>
        <taxon>Channidae</taxon>
        <taxon>Channa</taxon>
    </lineage>
</organism>
<protein>
    <submittedName>
        <fullName evidence="2">Natterin-3</fullName>
    </submittedName>
</protein>
<dbReference type="Gene3D" id="2.170.15.10">
    <property type="entry name" value="Proaerolysin, chain A, domain 3"/>
    <property type="match status" value="1"/>
</dbReference>
<sequence length="325" mass="37280">MKLLLLLLLTLSSASLCSSTDNTEPDQVLNPSLGHRVPEITSVEWTERDEALLTGPKNRNKRSLSPSLNEFTLEWQTWTGSLPNGAVSIYNGYVKRYDFVCKYKCEAGFYNPYMGNYCHYPYADKEHLDSQFDILVNKDNFEFTEWKEGSYGSLPPYSVKTCSDRDKYVAKNQYGLGKMQVMHEAFFLPWVDKEYWYKTYQVLTVNRDIFSEQITDVKYKIDGAENIKYPPEIVKTSSLINYECREYAVPPNHSCTVKMVAYKYKANVPFTARLSRTYSNKETTWTSISGIYNSVQVGDVRVVVERCEPLPDGNACATKLTHSGI</sequence>
<keyword evidence="3" id="KW-1185">Reference proteome</keyword>
<feature type="signal peptide" evidence="1">
    <location>
        <begin position="1"/>
        <end position="19"/>
    </location>
</feature>
<dbReference type="PANTHER" id="PTHR31649:SF1">
    <property type="entry name" value="FARNESOIC ACID O-METHYL TRANSFERASE DOMAIN-CONTAINING PROTEIN"/>
    <property type="match status" value="1"/>
</dbReference>
<evidence type="ECO:0000313" key="3">
    <source>
        <dbReference type="Proteomes" id="UP000503349"/>
    </source>
</evidence>